<name>A0A176NK51_9PSED</name>
<evidence type="ECO:0000313" key="1">
    <source>
        <dbReference type="EMBL" id="AXA63819.1"/>
    </source>
</evidence>
<organism evidence="1 2">
    <name type="scientific">Pseudomonas thivervalensis</name>
    <dbReference type="NCBI Taxonomy" id="86265"/>
    <lineage>
        <taxon>Bacteria</taxon>
        <taxon>Pseudomonadati</taxon>
        <taxon>Pseudomonadota</taxon>
        <taxon>Gammaproteobacteria</taxon>
        <taxon>Pseudomonadales</taxon>
        <taxon>Pseudomonadaceae</taxon>
        <taxon>Pseudomonas</taxon>
    </lineage>
</organism>
<keyword evidence="2" id="KW-1185">Reference proteome</keyword>
<evidence type="ECO:0000313" key="2">
    <source>
        <dbReference type="Proteomes" id="UP000251666"/>
    </source>
</evidence>
<reference evidence="2" key="1">
    <citation type="journal article" date="2021" name="Front. Microbiol.">
        <title>Genomic Analysis of the 1-Aminocyclopropane-1-Carboxylate Deaminase-Producing Pseudomonas thivervalensis SC5 Reveals Its Multifaceted Roles in Soil and in Beneficial Interactions With Plants.</title>
        <authorList>
            <person name="Nascimento F.X."/>
            <person name="Uron P."/>
            <person name="Glick B.R."/>
            <person name="Giachini A."/>
            <person name="Rossi M.J."/>
        </authorList>
    </citation>
    <scope>NUCLEOTIDE SEQUENCE [LARGE SCALE GENOMIC DNA]</scope>
    <source>
        <strain evidence="2">PLM3</strain>
    </source>
</reference>
<gene>
    <name evidence="1" type="ORF">CEQ51_28345</name>
</gene>
<proteinExistence type="predicted"/>
<sequence length="63" mass="6784">MAFHHGAAIPAAHFMTVESRIEPARGPSLVVRLVTRLVLVFGVPPFGFDPKIATRSKPDVGAF</sequence>
<dbReference type="EMBL" id="CP022202">
    <property type="protein sequence ID" value="AXA63819.1"/>
    <property type="molecule type" value="Genomic_DNA"/>
</dbReference>
<accession>A0A176NK51</accession>
<dbReference type="KEGG" id="pthv:CE140_28350"/>
<protein>
    <submittedName>
        <fullName evidence="1">Uncharacterized protein</fullName>
    </submittedName>
</protein>
<dbReference type="AlphaFoldDB" id="A0A176NK51"/>
<dbReference type="Proteomes" id="UP000251666">
    <property type="component" value="Chromosome"/>
</dbReference>